<comment type="subcellular location">
    <subcellularLocation>
        <location evidence="1">Cytoplasm</location>
    </subcellularLocation>
</comment>
<dbReference type="InterPro" id="IPR025734">
    <property type="entry name" value="EspG"/>
</dbReference>
<keyword evidence="4" id="KW-0143">Chaperone</keyword>
<accession>A0A1W2DST4</accession>
<evidence type="ECO:0000313" key="6">
    <source>
        <dbReference type="Proteomes" id="UP000192674"/>
    </source>
</evidence>
<keyword evidence="3" id="KW-0963">Cytoplasm</keyword>
<name>A0A1W2DST4_KIBAR</name>
<reference evidence="5 6" key="1">
    <citation type="submission" date="2017-04" db="EMBL/GenBank/DDBJ databases">
        <authorList>
            <person name="Afonso C.L."/>
            <person name="Miller P.J."/>
            <person name="Scott M.A."/>
            <person name="Spackman E."/>
            <person name="Goraichik I."/>
            <person name="Dimitrov K.M."/>
            <person name="Suarez D.L."/>
            <person name="Swayne D.E."/>
        </authorList>
    </citation>
    <scope>NUCLEOTIDE SEQUENCE [LARGE SCALE GENOMIC DNA]</scope>
    <source>
        <strain evidence="5 6">DSM 43828</strain>
    </source>
</reference>
<dbReference type="Proteomes" id="UP000192674">
    <property type="component" value="Unassembled WGS sequence"/>
</dbReference>
<dbReference type="AlphaFoldDB" id="A0A1W2DST4"/>
<dbReference type="Pfam" id="PF14011">
    <property type="entry name" value="ESX-1_EspG"/>
    <property type="match status" value="1"/>
</dbReference>
<dbReference type="EMBL" id="FWXV01000002">
    <property type="protein sequence ID" value="SMD00473.1"/>
    <property type="molecule type" value="Genomic_DNA"/>
</dbReference>
<sequence length="251" mass="27284">MTDFSVSAREFDFLWEHLELGRMPYPIDVPSNGTTMSERDRMRTEALDALADRGLLRGRLPELLRVLAAPTVSVDTVGFADGPIRGLAASDGSQGVLATVEDDIVSFTAIRHTSLPRSIVDVLPVGEPGTGSAISVPHQAVQRAIDGDDDDPFGDDDERSILVRNGVSEHDARELLELANRRVRGGQFGVTTASRATSMRASRRTRSKTMITWFDTGAGRYLMVHDGTWVSIAPAGADRIANRIDELLRAA</sequence>
<gene>
    <name evidence="5" type="ORF">SAMN05661093_03805</name>
</gene>
<evidence type="ECO:0000256" key="3">
    <source>
        <dbReference type="ARBA" id="ARBA00022490"/>
    </source>
</evidence>
<dbReference type="RefSeq" id="WP_084427852.1">
    <property type="nucleotide sequence ID" value="NZ_FWXV01000002.1"/>
</dbReference>
<evidence type="ECO:0000256" key="4">
    <source>
        <dbReference type="ARBA" id="ARBA00023186"/>
    </source>
</evidence>
<evidence type="ECO:0000313" key="5">
    <source>
        <dbReference type="EMBL" id="SMD00473.1"/>
    </source>
</evidence>
<evidence type="ECO:0000256" key="1">
    <source>
        <dbReference type="ARBA" id="ARBA00004496"/>
    </source>
</evidence>
<protein>
    <submittedName>
        <fullName evidence="5">EspG family protein</fullName>
    </submittedName>
</protein>
<dbReference type="OrthoDB" id="3676008at2"/>
<comment type="similarity">
    <text evidence="2">Belongs to the EspG family.</text>
</comment>
<keyword evidence="6" id="KW-1185">Reference proteome</keyword>
<organism evidence="5 6">
    <name type="scientific">Kibdelosporangium aridum</name>
    <dbReference type="NCBI Taxonomy" id="2030"/>
    <lineage>
        <taxon>Bacteria</taxon>
        <taxon>Bacillati</taxon>
        <taxon>Actinomycetota</taxon>
        <taxon>Actinomycetes</taxon>
        <taxon>Pseudonocardiales</taxon>
        <taxon>Pseudonocardiaceae</taxon>
        <taxon>Kibdelosporangium</taxon>
    </lineage>
</organism>
<evidence type="ECO:0000256" key="2">
    <source>
        <dbReference type="ARBA" id="ARBA00006411"/>
    </source>
</evidence>
<proteinExistence type="inferred from homology"/>